<dbReference type="InterPro" id="IPR050879">
    <property type="entry name" value="Acyltransferase_3"/>
</dbReference>
<keyword evidence="1" id="KW-0472">Membrane</keyword>
<keyword evidence="4" id="KW-1185">Reference proteome</keyword>
<dbReference type="GO" id="GO:0016747">
    <property type="term" value="F:acyltransferase activity, transferring groups other than amino-acyl groups"/>
    <property type="evidence" value="ECO:0007669"/>
    <property type="project" value="InterPro"/>
</dbReference>
<feature type="transmembrane region" description="Helical" evidence="1">
    <location>
        <begin position="84"/>
        <end position="102"/>
    </location>
</feature>
<feature type="domain" description="Acyltransferase 3" evidence="2">
    <location>
        <begin position="4"/>
        <end position="324"/>
    </location>
</feature>
<dbReference type="GO" id="GO:0016020">
    <property type="term" value="C:membrane"/>
    <property type="evidence" value="ECO:0007669"/>
    <property type="project" value="TreeGrafter"/>
</dbReference>
<comment type="caution">
    <text evidence="3">The sequence shown here is derived from an EMBL/GenBank/DDBJ whole genome shotgun (WGS) entry which is preliminary data.</text>
</comment>
<dbReference type="Pfam" id="PF01757">
    <property type="entry name" value="Acyl_transf_3"/>
    <property type="match status" value="1"/>
</dbReference>
<keyword evidence="1" id="KW-0812">Transmembrane</keyword>
<dbReference type="OrthoDB" id="505919at2"/>
<feature type="transmembrane region" description="Helical" evidence="1">
    <location>
        <begin position="181"/>
        <end position="203"/>
    </location>
</feature>
<feature type="transmembrane region" description="Helical" evidence="1">
    <location>
        <begin position="278"/>
        <end position="300"/>
    </location>
</feature>
<sequence>MLLSIQAGRGVAALLVLLYHLNTAVFGRDKYYSGQPFGPIFDFGSSGVDYFFVLSGFIIFYAHTRDIGDPRTVPRYLWRRFTRIFPVYWVVLLPLIAIYSLYPAFGTGQETEPSTIISSLFLVYINGNTVLGTAWTLYHEILFYITFIILLCNRTYGVVFYALWGVAILAFQYLAPADTAPIAEFLGSPLNLLFGMGMLAALIHRTTAPLPAAGVLAFGGVGLFLGNGLMQVYGGGIAGGTFLYGFASVMLLLGFASLELANRIRVPAAMVLLGEASYSIYITHLPLLSVFAKISIRLGLTNHMPAWALFIAIFAVTLALGVAFHLVVEKPLLARLAAWQKARSALRQDGKPASHRLGAS</sequence>
<evidence type="ECO:0000256" key="1">
    <source>
        <dbReference type="SAM" id="Phobius"/>
    </source>
</evidence>
<dbReference type="InterPro" id="IPR002656">
    <property type="entry name" value="Acyl_transf_3_dom"/>
</dbReference>
<feature type="transmembrane region" description="Helical" evidence="1">
    <location>
        <begin position="158"/>
        <end position="175"/>
    </location>
</feature>
<evidence type="ECO:0000259" key="2">
    <source>
        <dbReference type="Pfam" id="PF01757"/>
    </source>
</evidence>
<dbReference type="PANTHER" id="PTHR23028:SF131">
    <property type="entry name" value="BLR2367 PROTEIN"/>
    <property type="match status" value="1"/>
</dbReference>
<evidence type="ECO:0000313" key="4">
    <source>
        <dbReference type="Proteomes" id="UP000196655"/>
    </source>
</evidence>
<reference evidence="4" key="1">
    <citation type="submission" date="2017-05" db="EMBL/GenBank/DDBJ databases">
        <authorList>
            <person name="Macchi M."/>
            <person name="Festa S."/>
            <person name="Coppotelli B.M."/>
            <person name="Morelli I.S."/>
        </authorList>
    </citation>
    <scope>NUCLEOTIDE SEQUENCE [LARGE SCALE GENOMIC DNA]</scope>
    <source>
        <strain evidence="4">I</strain>
    </source>
</reference>
<proteinExistence type="predicted"/>
<name>A0A211ZI99_9PROT</name>
<dbReference type="RefSeq" id="WP_088153104.1">
    <property type="nucleotide sequence ID" value="NZ_NHON01000045.1"/>
</dbReference>
<gene>
    <name evidence="3" type="ORF">BWR60_21715</name>
</gene>
<dbReference type="Proteomes" id="UP000196655">
    <property type="component" value="Unassembled WGS sequence"/>
</dbReference>
<organism evidence="3 4">
    <name type="scientific">Inquilinus limosus</name>
    <dbReference type="NCBI Taxonomy" id="171674"/>
    <lineage>
        <taxon>Bacteria</taxon>
        <taxon>Pseudomonadati</taxon>
        <taxon>Pseudomonadota</taxon>
        <taxon>Alphaproteobacteria</taxon>
        <taxon>Rhodospirillales</taxon>
        <taxon>Rhodospirillaceae</taxon>
        <taxon>Inquilinus</taxon>
    </lineage>
</organism>
<dbReference type="EMBL" id="NHON01000045">
    <property type="protein sequence ID" value="OWJ64989.1"/>
    <property type="molecule type" value="Genomic_DNA"/>
</dbReference>
<feature type="transmembrane region" description="Helical" evidence="1">
    <location>
        <begin position="236"/>
        <end position="258"/>
    </location>
</feature>
<evidence type="ECO:0000313" key="3">
    <source>
        <dbReference type="EMBL" id="OWJ64989.1"/>
    </source>
</evidence>
<feature type="transmembrane region" description="Helical" evidence="1">
    <location>
        <begin position="306"/>
        <end position="328"/>
    </location>
</feature>
<feature type="transmembrane region" description="Helical" evidence="1">
    <location>
        <begin position="43"/>
        <end position="63"/>
    </location>
</feature>
<feature type="transmembrane region" description="Helical" evidence="1">
    <location>
        <begin position="122"/>
        <end position="151"/>
    </location>
</feature>
<dbReference type="AlphaFoldDB" id="A0A211ZI99"/>
<protein>
    <recommendedName>
        <fullName evidence="2">Acyltransferase 3 domain-containing protein</fullName>
    </recommendedName>
</protein>
<feature type="transmembrane region" description="Helical" evidence="1">
    <location>
        <begin position="210"/>
        <end position="230"/>
    </location>
</feature>
<dbReference type="GO" id="GO:0000271">
    <property type="term" value="P:polysaccharide biosynthetic process"/>
    <property type="evidence" value="ECO:0007669"/>
    <property type="project" value="TreeGrafter"/>
</dbReference>
<keyword evidence="1" id="KW-1133">Transmembrane helix</keyword>
<dbReference type="PANTHER" id="PTHR23028">
    <property type="entry name" value="ACETYLTRANSFERASE"/>
    <property type="match status" value="1"/>
</dbReference>
<accession>A0A211ZI99</accession>